<evidence type="ECO:0000256" key="6">
    <source>
        <dbReference type="SAM" id="Phobius"/>
    </source>
</evidence>
<dbReference type="InterPro" id="IPR001851">
    <property type="entry name" value="ABC_transp_permease"/>
</dbReference>
<feature type="transmembrane region" description="Helical" evidence="6">
    <location>
        <begin position="54"/>
        <end position="74"/>
    </location>
</feature>
<feature type="transmembrane region" description="Helical" evidence="6">
    <location>
        <begin position="80"/>
        <end position="99"/>
    </location>
</feature>
<feature type="transmembrane region" description="Helical" evidence="6">
    <location>
        <begin position="30"/>
        <end position="47"/>
    </location>
</feature>
<feature type="transmembrane region" description="Helical" evidence="6">
    <location>
        <begin position="235"/>
        <end position="259"/>
    </location>
</feature>
<keyword evidence="4 6" id="KW-1133">Transmembrane helix</keyword>
<dbReference type="RefSeq" id="WP_119276767.1">
    <property type="nucleotide sequence ID" value="NZ_QWLA01000020.1"/>
</dbReference>
<feature type="transmembrane region" description="Helical" evidence="6">
    <location>
        <begin position="271"/>
        <end position="290"/>
    </location>
</feature>
<comment type="subcellular location">
    <subcellularLocation>
        <location evidence="1">Cell membrane</location>
        <topology evidence="1">Multi-pass membrane protein</topology>
    </subcellularLocation>
</comment>
<feature type="transmembrane region" description="Helical" evidence="6">
    <location>
        <begin position="120"/>
        <end position="139"/>
    </location>
</feature>
<dbReference type="Proteomes" id="UP000265341">
    <property type="component" value="Unassembled WGS sequence"/>
</dbReference>
<dbReference type="GO" id="GO:0005886">
    <property type="term" value="C:plasma membrane"/>
    <property type="evidence" value="ECO:0007669"/>
    <property type="project" value="UniProtKB-SubCell"/>
</dbReference>
<dbReference type="AlphaFoldDB" id="A0A399EXY9"/>
<dbReference type="CDD" id="cd06581">
    <property type="entry name" value="TM_PBP1_LivM_like"/>
    <property type="match status" value="1"/>
</dbReference>
<gene>
    <name evidence="7" type="ORF">Mrose_01361</name>
</gene>
<keyword evidence="5 6" id="KW-0472">Membrane</keyword>
<evidence type="ECO:0000256" key="3">
    <source>
        <dbReference type="ARBA" id="ARBA00022692"/>
    </source>
</evidence>
<keyword evidence="3 6" id="KW-0812">Transmembrane</keyword>
<dbReference type="PANTHER" id="PTHR30482:SF10">
    <property type="entry name" value="HIGH-AFFINITY BRANCHED-CHAIN AMINO ACID TRANSPORT PROTEIN BRAE"/>
    <property type="match status" value="1"/>
</dbReference>
<evidence type="ECO:0000256" key="1">
    <source>
        <dbReference type="ARBA" id="ARBA00004651"/>
    </source>
</evidence>
<organism evidence="7 8">
    <name type="scientific">Calidithermus roseus</name>
    <dbReference type="NCBI Taxonomy" id="1644118"/>
    <lineage>
        <taxon>Bacteria</taxon>
        <taxon>Thermotogati</taxon>
        <taxon>Deinococcota</taxon>
        <taxon>Deinococci</taxon>
        <taxon>Thermales</taxon>
        <taxon>Thermaceae</taxon>
        <taxon>Calidithermus</taxon>
    </lineage>
</organism>
<dbReference type="InterPro" id="IPR043428">
    <property type="entry name" value="LivM-like"/>
</dbReference>
<dbReference type="Pfam" id="PF02653">
    <property type="entry name" value="BPD_transp_2"/>
    <property type="match status" value="1"/>
</dbReference>
<evidence type="ECO:0000313" key="7">
    <source>
        <dbReference type="EMBL" id="RIH87382.1"/>
    </source>
</evidence>
<sequence>MILAGVLLLLALILPALPLGSWQAFALDTAQFAFLLSGLALSWDLLARTGQLSLAHGAFFGLGAYTAALTAPLIGTLPSLLAGAAVAAVGSFLLGLATLRLHGMYFAIATLAFSEVMRTFVLKAGFTGGSIGMIVAPPFDGRFPLGGYYLAVTVLGLCVLVSYLVSRSRFSYAMAAIRQGEPVARVLGVPVVRVKLLAFLLSSALAGLAGGVYGMKTLFLSPYDAFSLGRAVEALVIPIFGGLYTTTGPLVGGLLLVSLETWLRLRIGEGYLVVYGVLLILAILFLPRGLVGWLSRRRGGGHA</sequence>
<accession>A0A399EXY9</accession>
<dbReference type="OrthoDB" id="9780757at2"/>
<evidence type="ECO:0000256" key="4">
    <source>
        <dbReference type="ARBA" id="ARBA00022989"/>
    </source>
</evidence>
<evidence type="ECO:0000256" key="5">
    <source>
        <dbReference type="ARBA" id="ARBA00023136"/>
    </source>
</evidence>
<name>A0A399EXY9_9DEIN</name>
<evidence type="ECO:0000313" key="8">
    <source>
        <dbReference type="Proteomes" id="UP000265341"/>
    </source>
</evidence>
<comment type="caution">
    <text evidence="7">The sequence shown here is derived from an EMBL/GenBank/DDBJ whole genome shotgun (WGS) entry which is preliminary data.</text>
</comment>
<keyword evidence="2" id="KW-1003">Cell membrane</keyword>
<evidence type="ECO:0000256" key="2">
    <source>
        <dbReference type="ARBA" id="ARBA00022475"/>
    </source>
</evidence>
<dbReference type="EMBL" id="QWLA01000020">
    <property type="protein sequence ID" value="RIH87382.1"/>
    <property type="molecule type" value="Genomic_DNA"/>
</dbReference>
<feature type="transmembrane region" description="Helical" evidence="6">
    <location>
        <begin position="196"/>
        <end position="215"/>
    </location>
</feature>
<reference evidence="7 8" key="1">
    <citation type="submission" date="2018-08" db="EMBL/GenBank/DDBJ databases">
        <title>Meiothermus roseus NBRC 110900 genome sequencing project.</title>
        <authorList>
            <person name="Da Costa M.S."/>
            <person name="Albuquerque L."/>
            <person name="Raposo P."/>
            <person name="Froufe H.J.C."/>
            <person name="Barroso C.S."/>
            <person name="Egas C."/>
        </authorList>
    </citation>
    <scope>NUCLEOTIDE SEQUENCE [LARGE SCALE GENOMIC DNA]</scope>
    <source>
        <strain evidence="7 8">NBRC 110900</strain>
    </source>
</reference>
<protein>
    <submittedName>
        <fullName evidence="7">Urea ABC transporter, permease protein UrtC</fullName>
    </submittedName>
</protein>
<keyword evidence="8" id="KW-1185">Reference proteome</keyword>
<proteinExistence type="predicted"/>
<feature type="transmembrane region" description="Helical" evidence="6">
    <location>
        <begin position="145"/>
        <end position="165"/>
    </location>
</feature>
<dbReference type="GO" id="GO:0015658">
    <property type="term" value="F:branched-chain amino acid transmembrane transporter activity"/>
    <property type="evidence" value="ECO:0007669"/>
    <property type="project" value="InterPro"/>
</dbReference>
<dbReference type="PANTHER" id="PTHR30482">
    <property type="entry name" value="HIGH-AFFINITY BRANCHED-CHAIN AMINO ACID TRANSPORT SYSTEM PERMEASE"/>
    <property type="match status" value="1"/>
</dbReference>